<reference evidence="1 2" key="1">
    <citation type="submission" date="2021-01" db="EMBL/GenBank/DDBJ databases">
        <title>Actinoplanes sp. nov. LDG1-06 isolated from lichen.</title>
        <authorList>
            <person name="Saeng-In P."/>
            <person name="Phongsopitanun W."/>
            <person name="Kanchanasin P."/>
            <person name="Yuki M."/>
            <person name="Kudo T."/>
            <person name="Ohkuma M."/>
            <person name="Tanasupawat S."/>
        </authorList>
    </citation>
    <scope>NUCLEOTIDE SEQUENCE [LARGE SCALE GENOMIC DNA]</scope>
    <source>
        <strain evidence="1 2">LDG1-06</strain>
    </source>
</reference>
<sequence>MNMPVFYDRPAASGSGLTVAPALASWDKAESAGQIRFATFLGDVSSVVATQARTTADPLALRLDVALKDYVHLLALNDLDNYLFPLVPQLTNHIGRPFTTVWATKRHGATSSVAVDEAHAVDDPGGTHSFDVRTTASSETVGYKQQIRDQIPAGAPLPEGGITLQLAFVVGPNRNWANLWKPTIDSLGSLLGHDPGAHEWNPRDGRITTLGLHRTIDPAVGNDVVIAVRARP</sequence>
<dbReference type="Proteomes" id="UP000632138">
    <property type="component" value="Unassembled WGS sequence"/>
</dbReference>
<accession>A0ABS2AQA8</accession>
<proteinExistence type="predicted"/>
<gene>
    <name evidence="1" type="ORF">JIG36_41750</name>
</gene>
<evidence type="ECO:0000313" key="2">
    <source>
        <dbReference type="Proteomes" id="UP000632138"/>
    </source>
</evidence>
<dbReference type="RefSeq" id="WP_203382320.1">
    <property type="nucleotide sequence ID" value="NZ_JAENHP010000023.1"/>
</dbReference>
<protein>
    <submittedName>
        <fullName evidence="1">Uncharacterized protein</fullName>
    </submittedName>
</protein>
<organism evidence="1 2">
    <name type="scientific">Paractinoplanes ovalisporus</name>
    <dbReference type="NCBI Taxonomy" id="2810368"/>
    <lineage>
        <taxon>Bacteria</taxon>
        <taxon>Bacillati</taxon>
        <taxon>Actinomycetota</taxon>
        <taxon>Actinomycetes</taxon>
        <taxon>Micromonosporales</taxon>
        <taxon>Micromonosporaceae</taxon>
        <taxon>Paractinoplanes</taxon>
    </lineage>
</organism>
<dbReference type="EMBL" id="JAENHP010000023">
    <property type="protein sequence ID" value="MBM2622048.1"/>
    <property type="molecule type" value="Genomic_DNA"/>
</dbReference>
<comment type="caution">
    <text evidence="1">The sequence shown here is derived from an EMBL/GenBank/DDBJ whole genome shotgun (WGS) entry which is preliminary data.</text>
</comment>
<name>A0ABS2AQA8_9ACTN</name>
<keyword evidence="2" id="KW-1185">Reference proteome</keyword>
<evidence type="ECO:0000313" key="1">
    <source>
        <dbReference type="EMBL" id="MBM2622048.1"/>
    </source>
</evidence>